<dbReference type="EMBL" id="JACHIH010000022">
    <property type="protein sequence ID" value="MBB5048526.1"/>
    <property type="molecule type" value="Genomic_DNA"/>
</dbReference>
<dbReference type="AlphaFoldDB" id="A0A7W7Z5T6"/>
<organism evidence="2 3">
    <name type="scientific">Rhodopseudomonas rhenobacensis</name>
    <dbReference type="NCBI Taxonomy" id="87461"/>
    <lineage>
        <taxon>Bacteria</taxon>
        <taxon>Pseudomonadati</taxon>
        <taxon>Pseudomonadota</taxon>
        <taxon>Alphaproteobacteria</taxon>
        <taxon>Hyphomicrobiales</taxon>
        <taxon>Nitrobacteraceae</taxon>
        <taxon>Rhodopseudomonas</taxon>
    </lineage>
</organism>
<dbReference type="RefSeq" id="WP_184259335.1">
    <property type="nucleotide sequence ID" value="NZ_JACHIH010000022.1"/>
</dbReference>
<evidence type="ECO:0000313" key="3">
    <source>
        <dbReference type="Proteomes" id="UP000542353"/>
    </source>
</evidence>
<keyword evidence="3" id="KW-1185">Reference proteome</keyword>
<feature type="domain" description="HTH cro/C1-type" evidence="1">
    <location>
        <begin position="18"/>
        <end position="72"/>
    </location>
</feature>
<protein>
    <submittedName>
        <fullName evidence="2">Transcriptional regulator with XRE-family HTH domain</fullName>
    </submittedName>
</protein>
<evidence type="ECO:0000259" key="1">
    <source>
        <dbReference type="PROSITE" id="PS50943"/>
    </source>
</evidence>
<dbReference type="SUPFAM" id="SSF47413">
    <property type="entry name" value="lambda repressor-like DNA-binding domains"/>
    <property type="match status" value="1"/>
</dbReference>
<comment type="caution">
    <text evidence="2">The sequence shown here is derived from an EMBL/GenBank/DDBJ whole genome shotgun (WGS) entry which is preliminary data.</text>
</comment>
<dbReference type="GO" id="GO:0003677">
    <property type="term" value="F:DNA binding"/>
    <property type="evidence" value="ECO:0007669"/>
    <property type="project" value="InterPro"/>
</dbReference>
<dbReference type="PROSITE" id="PS50943">
    <property type="entry name" value="HTH_CROC1"/>
    <property type="match status" value="1"/>
</dbReference>
<dbReference type="Pfam" id="PF01381">
    <property type="entry name" value="HTH_3"/>
    <property type="match status" value="1"/>
</dbReference>
<dbReference type="InterPro" id="IPR001387">
    <property type="entry name" value="Cro/C1-type_HTH"/>
</dbReference>
<dbReference type="CDD" id="cd00093">
    <property type="entry name" value="HTH_XRE"/>
    <property type="match status" value="1"/>
</dbReference>
<evidence type="ECO:0000313" key="2">
    <source>
        <dbReference type="EMBL" id="MBB5048526.1"/>
    </source>
</evidence>
<dbReference type="Gene3D" id="1.10.260.40">
    <property type="entry name" value="lambda repressor-like DNA-binding domains"/>
    <property type="match status" value="1"/>
</dbReference>
<dbReference type="InterPro" id="IPR010982">
    <property type="entry name" value="Lambda_DNA-bd_dom_sf"/>
</dbReference>
<sequence length="87" mass="9837">MRMMRKASPVDLVIGANIQFHRLRRRLSRQALGQAVGTSAQQIEKYEIGKNRVSASRLYDIAQVLGLTFDMFFQAPALNARRARSST</sequence>
<name>A0A7W7Z5T6_9BRAD</name>
<dbReference type="SMART" id="SM00530">
    <property type="entry name" value="HTH_XRE"/>
    <property type="match status" value="1"/>
</dbReference>
<dbReference type="Proteomes" id="UP000542353">
    <property type="component" value="Unassembled WGS sequence"/>
</dbReference>
<proteinExistence type="predicted"/>
<reference evidence="2 3" key="1">
    <citation type="submission" date="2020-08" db="EMBL/GenBank/DDBJ databases">
        <title>Genomic Encyclopedia of Type Strains, Phase IV (KMG-IV): sequencing the most valuable type-strain genomes for metagenomic binning, comparative biology and taxonomic classification.</title>
        <authorList>
            <person name="Goeker M."/>
        </authorList>
    </citation>
    <scope>NUCLEOTIDE SEQUENCE [LARGE SCALE GENOMIC DNA]</scope>
    <source>
        <strain evidence="2 3">DSM 12706</strain>
    </source>
</reference>
<gene>
    <name evidence="2" type="ORF">HNR60_003293</name>
</gene>
<accession>A0A7W7Z5T6</accession>